<dbReference type="Gene3D" id="1.10.3210.10">
    <property type="entry name" value="Hypothetical protein af1432"/>
    <property type="match status" value="1"/>
</dbReference>
<dbReference type="SUPFAM" id="SSF109604">
    <property type="entry name" value="HD-domain/PDEase-like"/>
    <property type="match status" value="1"/>
</dbReference>
<dbReference type="InterPro" id="IPR001789">
    <property type="entry name" value="Sig_transdc_resp-reg_receiver"/>
</dbReference>
<accession>A0A7W8DD77</accession>
<evidence type="ECO:0000256" key="2">
    <source>
        <dbReference type="SAM" id="Coils"/>
    </source>
</evidence>
<dbReference type="CDD" id="cd17551">
    <property type="entry name" value="REC_RpfG-like"/>
    <property type="match status" value="1"/>
</dbReference>
<dbReference type="GO" id="GO:0000160">
    <property type="term" value="P:phosphorelay signal transduction system"/>
    <property type="evidence" value="ECO:0007669"/>
    <property type="project" value="InterPro"/>
</dbReference>
<evidence type="ECO:0000313" key="5">
    <source>
        <dbReference type="EMBL" id="MBB5015003.1"/>
    </source>
</evidence>
<proteinExistence type="predicted"/>
<name>A0A7W8DD77_9GAMM</name>
<feature type="domain" description="HD-GYP" evidence="4">
    <location>
        <begin position="147"/>
        <end position="344"/>
    </location>
</feature>
<dbReference type="PROSITE" id="PS51832">
    <property type="entry name" value="HD_GYP"/>
    <property type="match status" value="1"/>
</dbReference>
<organism evidence="5 6">
    <name type="scientific">Rehaibacterium terrae</name>
    <dbReference type="NCBI Taxonomy" id="1341696"/>
    <lineage>
        <taxon>Bacteria</taxon>
        <taxon>Pseudomonadati</taxon>
        <taxon>Pseudomonadota</taxon>
        <taxon>Gammaproteobacteria</taxon>
        <taxon>Lysobacterales</taxon>
        <taxon>Lysobacteraceae</taxon>
        <taxon>Rehaibacterium</taxon>
    </lineage>
</organism>
<sequence>MHVLIVDDQPSQRKMHRTLIEDISPEITVADFSDPVEALLWSQHNPTDLLLLDYRMPKMDGLEFARRFRRPLTQRDVPIVLVTVVGDEPIRQAALEAGVIDFLVKPVRPRELRQRCRNLLELRQRQQTLQGRARTLERQLLSSMHEIEEREREILARLAKATEFRDGGNTGHLERISRYAGLIAEAMRLPDDEVRMIELTAPLHDIGQIGIPDAILLKPGKLTREEFAVVMRHPTLGYEILKDSSSRFVQTGAIIALHHHERWDGSGYPDGLAGEAIPVAARIVAVADVLDAMSTPRPYRDAHSLEDTLEHLRSEAGRLYDPLVVEALLRRQSQLAEIRASFPPGPARGE</sequence>
<dbReference type="InterPro" id="IPR011006">
    <property type="entry name" value="CheY-like_superfamily"/>
</dbReference>
<protein>
    <submittedName>
        <fullName evidence="5">Two-component system response regulator RpfG</fullName>
    </submittedName>
</protein>
<dbReference type="CDD" id="cd00077">
    <property type="entry name" value="HDc"/>
    <property type="match status" value="1"/>
</dbReference>
<dbReference type="SMART" id="SM00448">
    <property type="entry name" value="REC"/>
    <property type="match status" value="1"/>
</dbReference>
<dbReference type="Proteomes" id="UP000519004">
    <property type="component" value="Unassembled WGS sequence"/>
</dbReference>
<keyword evidence="1" id="KW-0597">Phosphoprotein</keyword>
<evidence type="ECO:0000313" key="6">
    <source>
        <dbReference type="Proteomes" id="UP000519004"/>
    </source>
</evidence>
<gene>
    <name evidence="5" type="ORF">HNQ58_000880</name>
</gene>
<reference evidence="5 6" key="1">
    <citation type="submission" date="2020-08" db="EMBL/GenBank/DDBJ databases">
        <title>Genomic Encyclopedia of Type Strains, Phase IV (KMG-IV): sequencing the most valuable type-strain genomes for metagenomic binning, comparative biology and taxonomic classification.</title>
        <authorList>
            <person name="Goeker M."/>
        </authorList>
    </citation>
    <scope>NUCLEOTIDE SEQUENCE [LARGE SCALE GENOMIC DNA]</scope>
    <source>
        <strain evidence="5 6">DSM 25897</strain>
    </source>
</reference>
<dbReference type="PROSITE" id="PS50110">
    <property type="entry name" value="RESPONSE_REGULATORY"/>
    <property type="match status" value="1"/>
</dbReference>
<dbReference type="InterPro" id="IPR037522">
    <property type="entry name" value="HD_GYP_dom"/>
</dbReference>
<evidence type="ECO:0000256" key="1">
    <source>
        <dbReference type="PROSITE-ProRule" id="PRU00169"/>
    </source>
</evidence>
<feature type="domain" description="Response regulatory" evidence="3">
    <location>
        <begin position="2"/>
        <end position="120"/>
    </location>
</feature>
<dbReference type="SUPFAM" id="SSF52172">
    <property type="entry name" value="CheY-like"/>
    <property type="match status" value="1"/>
</dbReference>
<dbReference type="GO" id="GO:0008081">
    <property type="term" value="F:phosphoric diester hydrolase activity"/>
    <property type="evidence" value="ECO:0007669"/>
    <property type="project" value="UniProtKB-ARBA"/>
</dbReference>
<dbReference type="InterPro" id="IPR052020">
    <property type="entry name" value="Cyclic_di-GMP/3'3'-cGAMP_PDE"/>
</dbReference>
<dbReference type="Pfam" id="PF00072">
    <property type="entry name" value="Response_reg"/>
    <property type="match status" value="1"/>
</dbReference>
<keyword evidence="6" id="KW-1185">Reference proteome</keyword>
<evidence type="ECO:0000259" key="4">
    <source>
        <dbReference type="PROSITE" id="PS51832"/>
    </source>
</evidence>
<dbReference type="AlphaFoldDB" id="A0A7W8DD77"/>
<dbReference type="Gene3D" id="3.40.50.2300">
    <property type="match status" value="1"/>
</dbReference>
<dbReference type="PANTHER" id="PTHR45228:SF1">
    <property type="entry name" value="CYCLIC DI-GMP PHOSPHODIESTERASE TM_0186"/>
    <property type="match status" value="1"/>
</dbReference>
<feature type="modified residue" description="4-aspartylphosphate" evidence="1">
    <location>
        <position position="53"/>
    </location>
</feature>
<dbReference type="InterPro" id="IPR003607">
    <property type="entry name" value="HD/PDEase_dom"/>
</dbReference>
<dbReference type="Pfam" id="PF13487">
    <property type="entry name" value="HD_5"/>
    <property type="match status" value="1"/>
</dbReference>
<feature type="coiled-coil region" evidence="2">
    <location>
        <begin position="119"/>
        <end position="153"/>
    </location>
</feature>
<dbReference type="SMART" id="SM00471">
    <property type="entry name" value="HDc"/>
    <property type="match status" value="1"/>
</dbReference>
<comment type="caution">
    <text evidence="5">The sequence shown here is derived from an EMBL/GenBank/DDBJ whole genome shotgun (WGS) entry which is preliminary data.</text>
</comment>
<evidence type="ECO:0000259" key="3">
    <source>
        <dbReference type="PROSITE" id="PS50110"/>
    </source>
</evidence>
<dbReference type="EMBL" id="JACHHX010000004">
    <property type="protein sequence ID" value="MBB5015003.1"/>
    <property type="molecule type" value="Genomic_DNA"/>
</dbReference>
<keyword evidence="2" id="KW-0175">Coiled coil</keyword>
<dbReference type="PANTHER" id="PTHR45228">
    <property type="entry name" value="CYCLIC DI-GMP PHOSPHODIESTERASE TM_0186-RELATED"/>
    <property type="match status" value="1"/>
</dbReference>